<dbReference type="GO" id="GO:0003677">
    <property type="term" value="F:DNA binding"/>
    <property type="evidence" value="ECO:0007669"/>
    <property type="project" value="UniProtKB-KW"/>
</dbReference>
<evidence type="ECO:0000259" key="4">
    <source>
        <dbReference type="PROSITE" id="PS50937"/>
    </source>
</evidence>
<dbReference type="eggNOG" id="COG5012">
    <property type="taxonomic scope" value="Bacteria"/>
</dbReference>
<dbReference type="GO" id="GO:0031419">
    <property type="term" value="F:cobalamin binding"/>
    <property type="evidence" value="ECO:0007669"/>
    <property type="project" value="InterPro"/>
</dbReference>
<evidence type="ECO:0000256" key="1">
    <source>
        <dbReference type="ARBA" id="ARBA00023015"/>
    </source>
</evidence>
<dbReference type="PANTHER" id="PTHR30204">
    <property type="entry name" value="REDOX-CYCLING DRUG-SENSING TRANSCRIPTIONAL ACTIVATOR SOXR"/>
    <property type="match status" value="1"/>
</dbReference>
<dbReference type="Gene3D" id="3.40.50.280">
    <property type="entry name" value="Cobalamin-binding domain"/>
    <property type="match status" value="1"/>
</dbReference>
<keyword evidence="1" id="KW-0805">Transcription regulation</keyword>
<name>D8P9R4_9BACT</name>
<dbReference type="HOGENOM" id="CLU_045945_3_0_0"/>
<dbReference type="SUPFAM" id="SSF52242">
    <property type="entry name" value="Cobalamin (vitamin B12)-binding domain"/>
    <property type="match status" value="1"/>
</dbReference>
<gene>
    <name evidence="6" type="ORF">NIDE0190</name>
</gene>
<evidence type="ECO:0000313" key="7">
    <source>
        <dbReference type="Proteomes" id="UP000001660"/>
    </source>
</evidence>
<dbReference type="InterPro" id="IPR006158">
    <property type="entry name" value="Cobalamin-bd"/>
</dbReference>
<dbReference type="Pfam" id="PF02607">
    <property type="entry name" value="B12-binding_2"/>
    <property type="match status" value="1"/>
</dbReference>
<dbReference type="PANTHER" id="PTHR30204:SF67">
    <property type="entry name" value="HTH-TYPE TRANSCRIPTIONAL REGULATOR MLRA-RELATED"/>
    <property type="match status" value="1"/>
</dbReference>
<dbReference type="SMART" id="SM00422">
    <property type="entry name" value="HTH_MERR"/>
    <property type="match status" value="1"/>
</dbReference>
<keyword evidence="7" id="KW-1185">Reference proteome</keyword>
<organism evidence="6 7">
    <name type="scientific">Nitrospira defluvii</name>
    <dbReference type="NCBI Taxonomy" id="330214"/>
    <lineage>
        <taxon>Bacteria</taxon>
        <taxon>Pseudomonadati</taxon>
        <taxon>Nitrospirota</taxon>
        <taxon>Nitrospiria</taxon>
        <taxon>Nitrospirales</taxon>
        <taxon>Nitrospiraceae</taxon>
        <taxon>Nitrospira</taxon>
    </lineage>
</organism>
<keyword evidence="2" id="KW-0238">DNA-binding</keyword>
<dbReference type="InterPro" id="IPR009061">
    <property type="entry name" value="DNA-bd_dom_put_sf"/>
</dbReference>
<evidence type="ECO:0000313" key="6">
    <source>
        <dbReference type="EMBL" id="CBK39973.1"/>
    </source>
</evidence>
<dbReference type="Gene3D" id="1.10.1240.10">
    <property type="entry name" value="Methionine synthase domain"/>
    <property type="match status" value="1"/>
</dbReference>
<dbReference type="PROSITE" id="PS50937">
    <property type="entry name" value="HTH_MERR_2"/>
    <property type="match status" value="1"/>
</dbReference>
<dbReference type="GO" id="GO:0046872">
    <property type="term" value="F:metal ion binding"/>
    <property type="evidence" value="ECO:0007669"/>
    <property type="project" value="InterPro"/>
</dbReference>
<dbReference type="Pfam" id="PF13411">
    <property type="entry name" value="MerR_1"/>
    <property type="match status" value="1"/>
</dbReference>
<dbReference type="InterPro" id="IPR036724">
    <property type="entry name" value="Cobalamin-bd_sf"/>
</dbReference>
<dbReference type="InterPro" id="IPR036594">
    <property type="entry name" value="Meth_synthase_dom"/>
</dbReference>
<dbReference type="STRING" id="330214.NIDE0190"/>
<evidence type="ECO:0000256" key="2">
    <source>
        <dbReference type="ARBA" id="ARBA00023125"/>
    </source>
</evidence>
<dbReference type="OrthoDB" id="122388at2"/>
<dbReference type="Proteomes" id="UP000001660">
    <property type="component" value="Chromosome"/>
</dbReference>
<sequence length="367" mass="41162">MSLSPAVPSIVFVVAMITPRMFMSNVCNLYVQCLTLFVQCVNSYFNKYLTNIGHRHILGSTTMNTHRIHRVAKLTGLSRDVIRVWERRFDLLKPTRGANRYRNYSDEDVALLRYLKQQLDAGASIGDLAKLGREELITRLRAEAPRTAVVDNTFDRLLRELLSALEPLDRVTFEKRLNGAVAVVPFEEALHGILLPLQERVGDLWHSGRISIAVEHYVTSQIQQKLYAAMNQLPVAEFGAKVVVACPPGEEHDIAALAVAYRCRVRGCRVYYLGSNVPITSLSRLCREVVPDLTILSLTLVLREGHAAELIHSLAEELKPVTTVIAGGHGARMMRGQFAQDGINVLDTFSELDEVLERFTRRFTIPG</sequence>
<evidence type="ECO:0000256" key="3">
    <source>
        <dbReference type="ARBA" id="ARBA00023163"/>
    </source>
</evidence>
<reference evidence="6 7" key="1">
    <citation type="journal article" date="2010" name="Proc. Natl. Acad. Sci. U.S.A.">
        <title>A Nitrospira metagenome illuminates the physiology and evolution of globally important nitrite-oxidizing bacteria.</title>
        <authorList>
            <person name="Lucker S."/>
            <person name="Wagner M."/>
            <person name="Maixner F."/>
            <person name="Pelletier E."/>
            <person name="Koch H."/>
            <person name="Vacherie B."/>
            <person name="Rattei T."/>
            <person name="Sinninghe Damste J."/>
            <person name="Spieck E."/>
            <person name="Le Paslier D."/>
            <person name="Daims H."/>
        </authorList>
    </citation>
    <scope>NUCLEOTIDE SEQUENCE [LARGE SCALE GENOMIC DNA]</scope>
</reference>
<dbReference type="InterPro" id="IPR003759">
    <property type="entry name" value="Cbl-bd_cap"/>
</dbReference>
<dbReference type="SUPFAM" id="SSF46955">
    <property type="entry name" value="Putative DNA-binding domain"/>
    <property type="match status" value="1"/>
</dbReference>
<dbReference type="AlphaFoldDB" id="D8P9R4"/>
<dbReference type="Gene3D" id="1.10.1660.10">
    <property type="match status" value="1"/>
</dbReference>
<dbReference type="CDD" id="cd02065">
    <property type="entry name" value="B12-binding_like"/>
    <property type="match status" value="1"/>
</dbReference>
<protein>
    <submittedName>
        <fullName evidence="6">Putative Regulatory protein, MerR family, Cobalamin B12-binding</fullName>
    </submittedName>
</protein>
<dbReference type="KEGG" id="nde:NIDE0190"/>
<dbReference type="GO" id="GO:0003700">
    <property type="term" value="F:DNA-binding transcription factor activity"/>
    <property type="evidence" value="ECO:0007669"/>
    <property type="project" value="InterPro"/>
</dbReference>
<dbReference type="InterPro" id="IPR000551">
    <property type="entry name" value="MerR-type_HTH_dom"/>
</dbReference>
<dbReference type="PROSITE" id="PS51332">
    <property type="entry name" value="B12_BINDING"/>
    <property type="match status" value="1"/>
</dbReference>
<proteinExistence type="predicted"/>
<feature type="domain" description="HTH merR-type" evidence="4">
    <location>
        <begin position="65"/>
        <end position="134"/>
    </location>
</feature>
<dbReference type="Pfam" id="PF02310">
    <property type="entry name" value="B12-binding"/>
    <property type="match status" value="1"/>
</dbReference>
<evidence type="ECO:0000259" key="5">
    <source>
        <dbReference type="PROSITE" id="PS51332"/>
    </source>
</evidence>
<accession>D8P9R4</accession>
<feature type="domain" description="B12-binding" evidence="5">
    <location>
        <begin position="239"/>
        <end position="367"/>
    </location>
</feature>
<dbReference type="eggNOG" id="COG0789">
    <property type="taxonomic scope" value="Bacteria"/>
</dbReference>
<dbReference type="EMBL" id="FP929003">
    <property type="protein sequence ID" value="CBK39973.1"/>
    <property type="molecule type" value="Genomic_DNA"/>
</dbReference>
<dbReference type="InterPro" id="IPR047057">
    <property type="entry name" value="MerR_fam"/>
</dbReference>
<keyword evidence="3" id="KW-0804">Transcription</keyword>